<gene>
    <name evidence="7" type="ORF">UFOPK3444_00366</name>
</gene>
<protein>
    <submittedName>
        <fullName evidence="7">Unannotated protein</fullName>
    </submittedName>
</protein>
<keyword evidence="4 6" id="KW-1133">Transmembrane helix</keyword>
<feature type="transmembrane region" description="Helical" evidence="6">
    <location>
        <begin position="44"/>
        <end position="60"/>
    </location>
</feature>
<evidence type="ECO:0000256" key="4">
    <source>
        <dbReference type="ARBA" id="ARBA00022989"/>
    </source>
</evidence>
<reference evidence="7" key="1">
    <citation type="submission" date="2020-05" db="EMBL/GenBank/DDBJ databases">
        <authorList>
            <person name="Chiriac C."/>
            <person name="Salcher M."/>
            <person name="Ghai R."/>
            <person name="Kavagutti S V."/>
        </authorList>
    </citation>
    <scope>NUCLEOTIDE SEQUENCE</scope>
</reference>
<dbReference type="NCBIfam" id="TIGR00374">
    <property type="entry name" value="flippase-like domain"/>
    <property type="match status" value="1"/>
</dbReference>
<dbReference type="PANTHER" id="PTHR39087:SF2">
    <property type="entry name" value="UPF0104 MEMBRANE PROTEIN MJ1595"/>
    <property type="match status" value="1"/>
</dbReference>
<evidence type="ECO:0000256" key="5">
    <source>
        <dbReference type="ARBA" id="ARBA00023136"/>
    </source>
</evidence>
<feature type="transmembrane region" description="Helical" evidence="6">
    <location>
        <begin position="188"/>
        <end position="217"/>
    </location>
</feature>
<evidence type="ECO:0000256" key="6">
    <source>
        <dbReference type="SAM" id="Phobius"/>
    </source>
</evidence>
<feature type="transmembrane region" description="Helical" evidence="6">
    <location>
        <begin position="155"/>
        <end position="176"/>
    </location>
</feature>
<dbReference type="Pfam" id="PF03706">
    <property type="entry name" value="LPG_synthase_TM"/>
    <property type="match status" value="1"/>
</dbReference>
<dbReference type="GO" id="GO:0005886">
    <property type="term" value="C:plasma membrane"/>
    <property type="evidence" value="ECO:0007669"/>
    <property type="project" value="UniProtKB-SubCell"/>
</dbReference>
<keyword evidence="2" id="KW-1003">Cell membrane</keyword>
<dbReference type="EMBL" id="CAFBLU010000004">
    <property type="protein sequence ID" value="CAB4864438.1"/>
    <property type="molecule type" value="Genomic_DNA"/>
</dbReference>
<dbReference type="PANTHER" id="PTHR39087">
    <property type="entry name" value="UPF0104 MEMBRANE PROTEIN MJ1595"/>
    <property type="match status" value="1"/>
</dbReference>
<dbReference type="AlphaFoldDB" id="A0A6J7D5N5"/>
<evidence type="ECO:0000313" key="7">
    <source>
        <dbReference type="EMBL" id="CAB4864438.1"/>
    </source>
</evidence>
<keyword evidence="5 6" id="KW-0472">Membrane</keyword>
<accession>A0A6J7D5N5</accession>
<sequence length="340" mass="36428">MSRLRNLHKSKVLQGILWLVPLAAVIYWATTQQAPKWPDTQSEWAWLAGALGAYAVVTLMRGERWHSILWTSRIEATRSDAYGLTVVGYAGNNVLPARGGELLRVFLLSSRTDAKRRTVIGTILAERILDAIALGGILLVVAYDLIKKLGSPSPLLVLIGLVALGVMALAAAYAWWRHRHHAQRLLDAVLPILLPLKPLLSVKGLVLLVGSVLIWLVEASVYGMVAESVGIHLGATGSMSVVAFANLAALVPAAPGYIGTYDAAVIFATNAVTHAKVPVSFLILLRFVVFVPISIVGFALLFLRYGGLSRLRAARQAGPEVPSLELPVVPVDGAPQGEPA</sequence>
<dbReference type="InterPro" id="IPR022791">
    <property type="entry name" value="L-PG_synthase/AglD"/>
</dbReference>
<proteinExistence type="predicted"/>
<keyword evidence="3 6" id="KW-0812">Transmembrane</keyword>
<comment type="subcellular location">
    <subcellularLocation>
        <location evidence="1">Cell membrane</location>
        <topology evidence="1">Multi-pass membrane protein</topology>
    </subcellularLocation>
</comment>
<feature type="transmembrane region" description="Helical" evidence="6">
    <location>
        <begin position="12"/>
        <end position="29"/>
    </location>
</feature>
<feature type="transmembrane region" description="Helical" evidence="6">
    <location>
        <begin position="119"/>
        <end position="143"/>
    </location>
</feature>
<feature type="transmembrane region" description="Helical" evidence="6">
    <location>
        <begin position="281"/>
        <end position="303"/>
    </location>
</feature>
<name>A0A6J7D5N5_9ZZZZ</name>
<evidence type="ECO:0000256" key="3">
    <source>
        <dbReference type="ARBA" id="ARBA00022692"/>
    </source>
</evidence>
<evidence type="ECO:0000256" key="1">
    <source>
        <dbReference type="ARBA" id="ARBA00004651"/>
    </source>
</evidence>
<evidence type="ECO:0000256" key="2">
    <source>
        <dbReference type="ARBA" id="ARBA00022475"/>
    </source>
</evidence>
<organism evidence="7">
    <name type="scientific">freshwater metagenome</name>
    <dbReference type="NCBI Taxonomy" id="449393"/>
    <lineage>
        <taxon>unclassified sequences</taxon>
        <taxon>metagenomes</taxon>
        <taxon>ecological metagenomes</taxon>
    </lineage>
</organism>